<protein>
    <submittedName>
        <fullName evidence="1">Uncharacterized protein</fullName>
    </submittedName>
</protein>
<dbReference type="CDD" id="cd20404">
    <property type="entry name" value="Tudor_Agenet_AtEML-like"/>
    <property type="match status" value="1"/>
</dbReference>
<evidence type="ECO:0000313" key="2">
    <source>
        <dbReference type="Proteomes" id="UP001190700"/>
    </source>
</evidence>
<dbReference type="AlphaFoldDB" id="A0AAE0GFW7"/>
<accession>A0AAE0GFW7</accession>
<gene>
    <name evidence="1" type="ORF">CYMTET_14740</name>
</gene>
<sequence>MPQMFDLCNDETYDALSKRTTSSMRYEHLVLAPALSYMHDAIVYSESTMDWLEDEAAASAGVVKVAEGQGLGVAPRPRPTFPRRKALGALRPSSRTHLAREVALQDEDAEEAAKARQAEGLVLQQRPPLNGYHAVGIDPAFHEYMQFDVRGELFQCGTLPSGGTTPPTSSLSFQSSWRMRARTAPAEGKGVERRGVVAQTAGSKPVERVQDLEEPYQVKTVHSFLRELTGKVMWFQQLEALADEWHSAQGTVQTWQPELVPGSKVKVYWPFDDAWYQGAVGKTSADGLTRIAYGDGDEENIDMSREKYEVVPAAVQQVSGCDAALQARWRTELGDSSLTELAVQMQSAALGRKTVGNHRPKAQAFVQFRVAEGRPWLPATEVTVRLCSAHLLSKGTIKAAGVQPYLSTINKQVQAADEAGEEQTVRTWLPARHVSAVHAHGLELQPVGRAETELLMACTYVVFAFVTFGRPDTGVSRLRTHVSITGDTVSGVLHKEKGGRHVRLKRMLTIPAAGVQGLVQLLQHWQQLSSAIHPYIDPTAVPDEHMEQYFGWKSSRWREQQSGTGQCA</sequence>
<comment type="caution">
    <text evidence="1">The sequence shown here is derived from an EMBL/GenBank/DDBJ whole genome shotgun (WGS) entry which is preliminary data.</text>
</comment>
<dbReference type="Gene3D" id="2.30.30.140">
    <property type="match status" value="1"/>
</dbReference>
<proteinExistence type="predicted"/>
<evidence type="ECO:0000313" key="1">
    <source>
        <dbReference type="EMBL" id="KAK3277242.1"/>
    </source>
</evidence>
<name>A0AAE0GFW7_9CHLO</name>
<keyword evidence="2" id="KW-1185">Reference proteome</keyword>
<dbReference type="Proteomes" id="UP001190700">
    <property type="component" value="Unassembled WGS sequence"/>
</dbReference>
<reference evidence="1 2" key="1">
    <citation type="journal article" date="2015" name="Genome Biol. Evol.">
        <title>Comparative Genomics of a Bacterivorous Green Alga Reveals Evolutionary Causalities and Consequences of Phago-Mixotrophic Mode of Nutrition.</title>
        <authorList>
            <person name="Burns J.A."/>
            <person name="Paasch A."/>
            <person name="Narechania A."/>
            <person name="Kim E."/>
        </authorList>
    </citation>
    <scope>NUCLEOTIDE SEQUENCE [LARGE SCALE GENOMIC DNA]</scope>
    <source>
        <strain evidence="1 2">PLY_AMNH</strain>
    </source>
</reference>
<organism evidence="1 2">
    <name type="scientific">Cymbomonas tetramitiformis</name>
    <dbReference type="NCBI Taxonomy" id="36881"/>
    <lineage>
        <taxon>Eukaryota</taxon>
        <taxon>Viridiplantae</taxon>
        <taxon>Chlorophyta</taxon>
        <taxon>Pyramimonadophyceae</taxon>
        <taxon>Pyramimonadales</taxon>
        <taxon>Pyramimonadaceae</taxon>
        <taxon>Cymbomonas</taxon>
    </lineage>
</organism>
<dbReference type="EMBL" id="LGRX02006200">
    <property type="protein sequence ID" value="KAK3277242.1"/>
    <property type="molecule type" value="Genomic_DNA"/>
</dbReference>